<dbReference type="Proteomes" id="UP000324800">
    <property type="component" value="Unassembled WGS sequence"/>
</dbReference>
<sequence length="117" mass="13317">MMMEFRPTIDLFASRKNRLTKKHCTVNQNKKAVARDAFNISWAREQPIIHPPIPPIWEGQYWLPLFQQMTVSSLNLGPTDLILKNGTIARKSGYVLPPGELLASLICGKEEKNQVKT</sequence>
<name>A0A5J4USS4_9EUKA</name>
<evidence type="ECO:0000313" key="2">
    <source>
        <dbReference type="Proteomes" id="UP000324800"/>
    </source>
</evidence>
<protein>
    <submittedName>
        <fullName evidence="1">Uncharacterized protein</fullName>
    </submittedName>
</protein>
<proteinExistence type="predicted"/>
<comment type="caution">
    <text evidence="1">The sequence shown here is derived from an EMBL/GenBank/DDBJ whole genome shotgun (WGS) entry which is preliminary data.</text>
</comment>
<accession>A0A5J4USS4</accession>
<dbReference type="EMBL" id="SNRW01012716">
    <property type="protein sequence ID" value="KAA6373477.1"/>
    <property type="molecule type" value="Genomic_DNA"/>
</dbReference>
<organism evidence="1 2">
    <name type="scientific">Streblomastix strix</name>
    <dbReference type="NCBI Taxonomy" id="222440"/>
    <lineage>
        <taxon>Eukaryota</taxon>
        <taxon>Metamonada</taxon>
        <taxon>Preaxostyla</taxon>
        <taxon>Oxymonadida</taxon>
        <taxon>Streblomastigidae</taxon>
        <taxon>Streblomastix</taxon>
    </lineage>
</organism>
<reference evidence="1 2" key="1">
    <citation type="submission" date="2019-03" db="EMBL/GenBank/DDBJ databases">
        <title>Single cell metagenomics reveals metabolic interactions within the superorganism composed of flagellate Streblomastix strix and complex community of Bacteroidetes bacteria on its surface.</title>
        <authorList>
            <person name="Treitli S.C."/>
            <person name="Kolisko M."/>
            <person name="Husnik F."/>
            <person name="Keeling P."/>
            <person name="Hampl V."/>
        </authorList>
    </citation>
    <scope>NUCLEOTIDE SEQUENCE [LARGE SCALE GENOMIC DNA]</scope>
    <source>
        <strain evidence="1">ST1C</strain>
    </source>
</reference>
<gene>
    <name evidence="1" type="ORF">EZS28_030997</name>
</gene>
<evidence type="ECO:0000313" key="1">
    <source>
        <dbReference type="EMBL" id="KAA6373477.1"/>
    </source>
</evidence>
<dbReference type="AlphaFoldDB" id="A0A5J4USS4"/>